<dbReference type="Gene3D" id="1.20.58.390">
    <property type="entry name" value="Neurotransmitter-gated ion-channel transmembrane domain"/>
    <property type="match status" value="1"/>
</dbReference>
<keyword evidence="3 11" id="KW-0813">Transport</keyword>
<dbReference type="PRINTS" id="PR00252">
    <property type="entry name" value="NRIONCHANNEL"/>
</dbReference>
<evidence type="ECO:0000256" key="1">
    <source>
        <dbReference type="ARBA" id="ARBA00004141"/>
    </source>
</evidence>
<keyword evidence="9 11" id="KW-0472">Membrane</keyword>
<keyword evidence="10 11" id="KW-0407">Ion channel</keyword>
<evidence type="ECO:0000259" key="12">
    <source>
        <dbReference type="Pfam" id="PF02931"/>
    </source>
</evidence>
<evidence type="ECO:0000256" key="8">
    <source>
        <dbReference type="ARBA" id="ARBA00023065"/>
    </source>
</evidence>
<feature type="transmembrane region" description="Helical" evidence="11">
    <location>
        <begin position="227"/>
        <end position="256"/>
    </location>
</feature>
<evidence type="ECO:0000256" key="4">
    <source>
        <dbReference type="ARBA" id="ARBA00022475"/>
    </source>
</evidence>
<evidence type="ECO:0000256" key="5">
    <source>
        <dbReference type="ARBA" id="ARBA00022692"/>
    </source>
</evidence>
<feature type="domain" description="Neurotransmitter-gated ion-channel transmembrane" evidence="13">
    <location>
        <begin position="179"/>
        <end position="259"/>
    </location>
</feature>
<evidence type="ECO:0000256" key="9">
    <source>
        <dbReference type="ARBA" id="ARBA00023136"/>
    </source>
</evidence>
<evidence type="ECO:0000256" key="10">
    <source>
        <dbReference type="ARBA" id="ARBA00023303"/>
    </source>
</evidence>
<evidence type="ECO:0000256" key="6">
    <source>
        <dbReference type="ARBA" id="ARBA00022729"/>
    </source>
</evidence>
<evidence type="ECO:0000256" key="7">
    <source>
        <dbReference type="ARBA" id="ARBA00022989"/>
    </source>
</evidence>
<dbReference type="InterPro" id="IPR006201">
    <property type="entry name" value="Neur_channel"/>
</dbReference>
<accession>A0ABM1SWL5</accession>
<evidence type="ECO:0000259" key="13">
    <source>
        <dbReference type="Pfam" id="PF02932"/>
    </source>
</evidence>
<dbReference type="InterPro" id="IPR038050">
    <property type="entry name" value="Neuro_actylchol_rec"/>
</dbReference>
<gene>
    <name evidence="15" type="primary">LOC111087059</name>
</gene>
<evidence type="ECO:0000256" key="2">
    <source>
        <dbReference type="ARBA" id="ARBA00004236"/>
    </source>
</evidence>
<dbReference type="RefSeq" id="XP_022248021.1">
    <property type="nucleotide sequence ID" value="XM_022392313.1"/>
</dbReference>
<keyword evidence="4" id="KW-1003">Cell membrane</keyword>
<dbReference type="SUPFAM" id="SSF63712">
    <property type="entry name" value="Nicotinic receptor ligand binding domain-like"/>
    <property type="match status" value="1"/>
</dbReference>
<organism evidence="14 15">
    <name type="scientific">Limulus polyphemus</name>
    <name type="common">Atlantic horseshoe crab</name>
    <dbReference type="NCBI Taxonomy" id="6850"/>
    <lineage>
        <taxon>Eukaryota</taxon>
        <taxon>Metazoa</taxon>
        <taxon>Ecdysozoa</taxon>
        <taxon>Arthropoda</taxon>
        <taxon>Chelicerata</taxon>
        <taxon>Merostomata</taxon>
        <taxon>Xiphosura</taxon>
        <taxon>Limulidae</taxon>
        <taxon>Limulus</taxon>
    </lineage>
</organism>
<evidence type="ECO:0000313" key="15">
    <source>
        <dbReference type="RefSeq" id="XP_022248021.1"/>
    </source>
</evidence>
<evidence type="ECO:0000256" key="3">
    <source>
        <dbReference type="ARBA" id="ARBA00022448"/>
    </source>
</evidence>
<dbReference type="Pfam" id="PF02932">
    <property type="entry name" value="Neur_chan_memb"/>
    <property type="match status" value="1"/>
</dbReference>
<keyword evidence="6" id="KW-0732">Signal</keyword>
<keyword evidence="7 11" id="KW-1133">Transmembrane helix</keyword>
<dbReference type="InterPro" id="IPR036719">
    <property type="entry name" value="Neuro-gated_channel_TM_sf"/>
</dbReference>
<dbReference type="Proteomes" id="UP000694941">
    <property type="component" value="Unplaced"/>
</dbReference>
<proteinExistence type="inferred from homology"/>
<comment type="subcellular location">
    <subcellularLocation>
        <location evidence="2">Cell membrane</location>
    </subcellularLocation>
    <subcellularLocation>
        <location evidence="1">Membrane</location>
        <topology evidence="1">Multi-pass membrane protein</topology>
    </subcellularLocation>
</comment>
<dbReference type="SUPFAM" id="SSF90112">
    <property type="entry name" value="Neurotransmitter-gated ion-channel transmembrane pore"/>
    <property type="match status" value="1"/>
</dbReference>
<name>A0ABM1SWL5_LIMPO</name>
<dbReference type="PRINTS" id="PR00253">
    <property type="entry name" value="GABAARECEPTR"/>
</dbReference>
<dbReference type="InterPro" id="IPR006028">
    <property type="entry name" value="GABAA/Glycine_rcpt"/>
</dbReference>
<evidence type="ECO:0000313" key="14">
    <source>
        <dbReference type="Proteomes" id="UP000694941"/>
    </source>
</evidence>
<dbReference type="Pfam" id="PF02931">
    <property type="entry name" value="Neur_chan_LBD"/>
    <property type="match status" value="1"/>
</dbReference>
<sequence>MTREILQVYQADIFYHQFWKDHRLNSTATNNYPDNKVILDNRWRSDLWTPDTYFKNSIEGNVHTIINPYSYMVLYNNSEIFFAARMSLSLSCEMNLGSYPHDVQECGIEVMSLQYTTDSVILLWKEFQITNNLLHPQFDFKGHKFTNCTKKYSIGTFSCLAGHFRLSRRFGYFLINKFIPSILIVSTSFLTFWIPADAYPARVTLSVTSLLALVTQQYQSKMPSVSYVIALNIWMMSCIGFVFTTLLEYALVIAFMEHKVSPLRLNVDKVKDANHYSNTKWLVRGVINGSITEPPNDILTRKFKEAIIRLTVFLEFYFLSAS</sequence>
<dbReference type="PANTHER" id="PTHR18945">
    <property type="entry name" value="NEUROTRANSMITTER GATED ION CHANNEL"/>
    <property type="match status" value="1"/>
</dbReference>
<dbReference type="InterPro" id="IPR036734">
    <property type="entry name" value="Neur_chan_lig-bd_sf"/>
</dbReference>
<protein>
    <submittedName>
        <fullName evidence="15">Glycine receptor subunit alpha-3-like</fullName>
    </submittedName>
</protein>
<dbReference type="GeneID" id="111087059"/>
<evidence type="ECO:0000256" key="11">
    <source>
        <dbReference type="RuleBase" id="RU000687"/>
    </source>
</evidence>
<comment type="caution">
    <text evidence="11">Lacks conserved residue(s) required for the propagation of feature annotation.</text>
</comment>
<keyword evidence="5 11" id="KW-0812">Transmembrane</keyword>
<dbReference type="PROSITE" id="PS00236">
    <property type="entry name" value="NEUROTR_ION_CHANNEL"/>
    <property type="match status" value="1"/>
</dbReference>
<reference evidence="15" key="1">
    <citation type="submission" date="2025-08" db="UniProtKB">
        <authorList>
            <consortium name="RefSeq"/>
        </authorList>
    </citation>
    <scope>IDENTIFICATION</scope>
    <source>
        <tissue evidence="15">Muscle</tissue>
    </source>
</reference>
<comment type="similarity">
    <text evidence="11">Belongs to the ligand-gated ion channel (TC 1.A.9) family.</text>
</comment>
<dbReference type="InterPro" id="IPR006029">
    <property type="entry name" value="Neurotrans-gated_channel_TM"/>
</dbReference>
<keyword evidence="14" id="KW-1185">Reference proteome</keyword>
<dbReference type="InterPro" id="IPR018000">
    <property type="entry name" value="Neurotransmitter_ion_chnl_CS"/>
</dbReference>
<dbReference type="Gene3D" id="2.70.170.10">
    <property type="entry name" value="Neurotransmitter-gated ion-channel ligand-binding domain"/>
    <property type="match status" value="1"/>
</dbReference>
<feature type="transmembrane region" description="Helical" evidence="11">
    <location>
        <begin position="170"/>
        <end position="193"/>
    </location>
</feature>
<feature type="domain" description="Neurotransmitter-gated ion-channel ligand-binding" evidence="12">
    <location>
        <begin position="4"/>
        <end position="143"/>
    </location>
</feature>
<keyword evidence="8 11" id="KW-0406">Ion transport</keyword>
<dbReference type="CDD" id="cd19049">
    <property type="entry name" value="LGIC_TM_anion"/>
    <property type="match status" value="1"/>
</dbReference>
<dbReference type="InterPro" id="IPR006202">
    <property type="entry name" value="Neur_chan_lig-bd"/>
</dbReference>